<gene>
    <name evidence="2" type="ORF">SAMN05444336_103519</name>
</gene>
<dbReference type="RefSeq" id="WP_092682009.1">
    <property type="nucleotide sequence ID" value="NZ_FNMZ01000003.1"/>
</dbReference>
<keyword evidence="3" id="KW-1185">Reference proteome</keyword>
<reference evidence="2 3" key="1">
    <citation type="submission" date="2016-10" db="EMBL/GenBank/DDBJ databases">
        <authorList>
            <person name="de Groot N.N."/>
        </authorList>
    </citation>
    <scope>NUCLEOTIDE SEQUENCE [LARGE SCALE GENOMIC DNA]</scope>
    <source>
        <strain evidence="2 3">DSM 17890</strain>
    </source>
</reference>
<name>A0A1H2ZI12_9RHOB</name>
<evidence type="ECO:0000313" key="3">
    <source>
        <dbReference type="Proteomes" id="UP000199118"/>
    </source>
</evidence>
<proteinExistence type="predicted"/>
<protein>
    <recommendedName>
        <fullName evidence="4">FlgN protein</fullName>
    </recommendedName>
</protein>
<evidence type="ECO:0008006" key="4">
    <source>
        <dbReference type="Google" id="ProtNLM"/>
    </source>
</evidence>
<sequence length="134" mass="14261">MSLFGTGLGVRVGDRLRAASWRGRVRQVLDLLDEERALIQRGDLRGLAGLAPRSRAALEELTSAPASESRDGEPELEAIRDSAARNQRLLGAMMEGAAQARRELAQAEKARNRLGYDRAGGTVGAGPSGPGKRA</sequence>
<dbReference type="EMBL" id="FNMZ01000003">
    <property type="protein sequence ID" value="SDX17031.1"/>
    <property type="molecule type" value="Genomic_DNA"/>
</dbReference>
<organism evidence="2 3">
    <name type="scientific">Albimonas donghaensis</name>
    <dbReference type="NCBI Taxonomy" id="356660"/>
    <lineage>
        <taxon>Bacteria</taxon>
        <taxon>Pseudomonadati</taxon>
        <taxon>Pseudomonadota</taxon>
        <taxon>Alphaproteobacteria</taxon>
        <taxon>Rhodobacterales</taxon>
        <taxon>Paracoccaceae</taxon>
        <taxon>Albimonas</taxon>
    </lineage>
</organism>
<dbReference type="STRING" id="356660.SAMN05444336_103519"/>
<dbReference type="Proteomes" id="UP000199118">
    <property type="component" value="Unassembled WGS sequence"/>
</dbReference>
<feature type="region of interest" description="Disordered" evidence="1">
    <location>
        <begin position="111"/>
        <end position="134"/>
    </location>
</feature>
<evidence type="ECO:0000256" key="1">
    <source>
        <dbReference type="SAM" id="MobiDB-lite"/>
    </source>
</evidence>
<feature type="compositionally biased region" description="Gly residues" evidence="1">
    <location>
        <begin position="121"/>
        <end position="134"/>
    </location>
</feature>
<accession>A0A1H2ZI12</accession>
<evidence type="ECO:0000313" key="2">
    <source>
        <dbReference type="EMBL" id="SDX17031.1"/>
    </source>
</evidence>
<dbReference type="AlphaFoldDB" id="A0A1H2ZI12"/>